<accession>A0ABQ4BFG5</accession>
<feature type="region of interest" description="Disordered" evidence="1">
    <location>
        <begin position="22"/>
        <end position="59"/>
    </location>
</feature>
<comment type="caution">
    <text evidence="2">The sequence shown here is derived from an EMBL/GenBank/DDBJ whole genome shotgun (WGS) entry which is preliminary data.</text>
</comment>
<keyword evidence="3" id="KW-1185">Reference proteome</keyword>
<evidence type="ECO:0000313" key="2">
    <source>
        <dbReference type="EMBL" id="GIE69071.1"/>
    </source>
</evidence>
<dbReference type="EMBL" id="BOMS01000078">
    <property type="protein sequence ID" value="GIE69071.1"/>
    <property type="molecule type" value="Genomic_DNA"/>
</dbReference>
<evidence type="ECO:0000313" key="3">
    <source>
        <dbReference type="Proteomes" id="UP000624709"/>
    </source>
</evidence>
<proteinExistence type="predicted"/>
<reference evidence="2 3" key="1">
    <citation type="submission" date="2021-01" db="EMBL/GenBank/DDBJ databases">
        <title>Whole genome shotgun sequence of Actinoplanes palleronii NBRC 14916.</title>
        <authorList>
            <person name="Komaki H."/>
            <person name="Tamura T."/>
        </authorList>
    </citation>
    <scope>NUCLEOTIDE SEQUENCE [LARGE SCALE GENOMIC DNA]</scope>
    <source>
        <strain evidence="2 3">NBRC 14916</strain>
    </source>
</reference>
<dbReference type="Proteomes" id="UP000624709">
    <property type="component" value="Unassembled WGS sequence"/>
</dbReference>
<evidence type="ECO:0000256" key="1">
    <source>
        <dbReference type="SAM" id="MobiDB-lite"/>
    </source>
</evidence>
<gene>
    <name evidence="2" type="ORF">Apa02nite_051790</name>
</gene>
<name>A0ABQ4BFG5_9ACTN</name>
<organism evidence="2 3">
    <name type="scientific">Actinoplanes palleronii</name>
    <dbReference type="NCBI Taxonomy" id="113570"/>
    <lineage>
        <taxon>Bacteria</taxon>
        <taxon>Bacillati</taxon>
        <taxon>Actinomycetota</taxon>
        <taxon>Actinomycetes</taxon>
        <taxon>Micromonosporales</taxon>
        <taxon>Micromonosporaceae</taxon>
        <taxon>Actinoplanes</taxon>
    </lineage>
</organism>
<sequence length="83" mass="8618">MRARRFKPIGVSRAKRLIDRSRTDCARPDCARPDCAEPDGAAPDGAGPGPACTAGPGSAGAVRGRVTGKEYVEPHTLSVTRTA</sequence>
<feature type="compositionally biased region" description="Low complexity" evidence="1">
    <location>
        <begin position="38"/>
        <end position="59"/>
    </location>
</feature>
<feature type="compositionally biased region" description="Basic and acidic residues" evidence="1">
    <location>
        <begin position="22"/>
        <end position="35"/>
    </location>
</feature>
<protein>
    <submittedName>
        <fullName evidence="2">Uncharacterized protein</fullName>
    </submittedName>
</protein>